<evidence type="ECO:0000259" key="13">
    <source>
        <dbReference type="PROSITE" id="PS50109"/>
    </source>
</evidence>
<dbReference type="InterPro" id="IPR036890">
    <property type="entry name" value="HATPase_C_sf"/>
</dbReference>
<protein>
    <recommendedName>
        <fullName evidence="2">histidine kinase</fullName>
        <ecNumber evidence="2">2.7.13.3</ecNumber>
    </recommendedName>
</protein>
<gene>
    <name evidence="17" type="ORF">F4Y42_21555</name>
</gene>
<dbReference type="PROSITE" id="PS50109">
    <property type="entry name" value="HIS_KIN"/>
    <property type="match status" value="1"/>
</dbReference>
<dbReference type="PANTHER" id="PTHR43547:SF2">
    <property type="entry name" value="HYBRID SIGNAL TRANSDUCTION HISTIDINE KINASE C"/>
    <property type="match status" value="1"/>
</dbReference>
<feature type="domain" description="Fibronectin type-III" evidence="15">
    <location>
        <begin position="42"/>
        <end position="137"/>
    </location>
</feature>
<evidence type="ECO:0000313" key="17">
    <source>
        <dbReference type="EMBL" id="MXY96036.1"/>
    </source>
</evidence>
<dbReference type="InterPro" id="IPR001789">
    <property type="entry name" value="Sig_transdc_resp-reg_receiver"/>
</dbReference>
<dbReference type="Pfam" id="PF00041">
    <property type="entry name" value="fn3"/>
    <property type="match status" value="1"/>
</dbReference>
<dbReference type="InterPro" id="IPR036097">
    <property type="entry name" value="HisK_dim/P_sf"/>
</dbReference>
<dbReference type="PROSITE" id="PS50853">
    <property type="entry name" value="FN3"/>
    <property type="match status" value="1"/>
</dbReference>
<dbReference type="SMART" id="SM00862">
    <property type="entry name" value="Trans_reg_C"/>
    <property type="match status" value="1"/>
</dbReference>
<dbReference type="PANTHER" id="PTHR43547">
    <property type="entry name" value="TWO-COMPONENT HISTIDINE KINASE"/>
    <property type="match status" value="1"/>
</dbReference>
<dbReference type="Pfam" id="PF00072">
    <property type="entry name" value="Response_reg"/>
    <property type="match status" value="1"/>
</dbReference>
<evidence type="ECO:0000256" key="11">
    <source>
        <dbReference type="PROSITE-ProRule" id="PRU00169"/>
    </source>
</evidence>
<dbReference type="EMBL" id="VXRG01000185">
    <property type="protein sequence ID" value="MXY96036.1"/>
    <property type="molecule type" value="Genomic_DNA"/>
</dbReference>
<keyword evidence="8 12" id="KW-0238">DNA-binding</keyword>
<dbReference type="SUPFAM" id="SSF49265">
    <property type="entry name" value="Fibronectin type III"/>
    <property type="match status" value="1"/>
</dbReference>
<dbReference type="InterPro" id="IPR036116">
    <property type="entry name" value="FN3_sf"/>
</dbReference>
<evidence type="ECO:0000256" key="6">
    <source>
        <dbReference type="ARBA" id="ARBA00023012"/>
    </source>
</evidence>
<dbReference type="GO" id="GO:0000155">
    <property type="term" value="F:phosphorelay sensor kinase activity"/>
    <property type="evidence" value="ECO:0007669"/>
    <property type="project" value="InterPro"/>
</dbReference>
<dbReference type="GO" id="GO:0003677">
    <property type="term" value="F:DNA binding"/>
    <property type="evidence" value="ECO:0007669"/>
    <property type="project" value="UniProtKB-UniRule"/>
</dbReference>
<keyword evidence="4" id="KW-0808">Transferase</keyword>
<dbReference type="SMART" id="SM00387">
    <property type="entry name" value="HATPase_c"/>
    <property type="match status" value="1"/>
</dbReference>
<evidence type="ECO:0000259" key="14">
    <source>
        <dbReference type="PROSITE" id="PS50110"/>
    </source>
</evidence>
<dbReference type="CDD" id="cd00082">
    <property type="entry name" value="HisKA"/>
    <property type="match status" value="1"/>
</dbReference>
<comment type="catalytic activity">
    <reaction evidence="1">
        <text>ATP + protein L-histidine = ADP + protein N-phospho-L-histidine.</text>
        <dbReference type="EC" id="2.7.13.3"/>
    </reaction>
</comment>
<dbReference type="InterPro" id="IPR013783">
    <property type="entry name" value="Ig-like_fold"/>
</dbReference>
<dbReference type="Pfam" id="PF01590">
    <property type="entry name" value="GAF"/>
    <property type="match status" value="1"/>
</dbReference>
<dbReference type="Gene3D" id="3.30.565.10">
    <property type="entry name" value="Histidine kinase-like ATPase, C-terminal domain"/>
    <property type="match status" value="1"/>
</dbReference>
<dbReference type="InterPro" id="IPR003961">
    <property type="entry name" value="FN3_dom"/>
</dbReference>
<evidence type="ECO:0000259" key="15">
    <source>
        <dbReference type="PROSITE" id="PS50853"/>
    </source>
</evidence>
<dbReference type="Gene3D" id="3.30.450.40">
    <property type="match status" value="1"/>
</dbReference>
<keyword evidence="6" id="KW-0902">Two-component regulatory system</keyword>
<dbReference type="Gene3D" id="1.10.10.10">
    <property type="entry name" value="Winged helix-like DNA-binding domain superfamily/Winged helix DNA-binding domain"/>
    <property type="match status" value="1"/>
</dbReference>
<keyword evidence="5" id="KW-0418">Kinase</keyword>
<evidence type="ECO:0000256" key="4">
    <source>
        <dbReference type="ARBA" id="ARBA00022679"/>
    </source>
</evidence>
<evidence type="ECO:0000256" key="7">
    <source>
        <dbReference type="ARBA" id="ARBA00023015"/>
    </source>
</evidence>
<accession>A0A6B0YY94</accession>
<evidence type="ECO:0000256" key="2">
    <source>
        <dbReference type="ARBA" id="ARBA00012438"/>
    </source>
</evidence>
<dbReference type="InterPro" id="IPR005467">
    <property type="entry name" value="His_kinase_dom"/>
</dbReference>
<dbReference type="Pfam" id="PF02518">
    <property type="entry name" value="HATPase_c"/>
    <property type="match status" value="1"/>
</dbReference>
<dbReference type="InterPro" id="IPR003018">
    <property type="entry name" value="GAF"/>
</dbReference>
<dbReference type="GO" id="GO:0006355">
    <property type="term" value="P:regulation of DNA-templated transcription"/>
    <property type="evidence" value="ECO:0007669"/>
    <property type="project" value="InterPro"/>
</dbReference>
<evidence type="ECO:0000256" key="10">
    <source>
        <dbReference type="ARBA" id="ARBA00023163"/>
    </source>
</evidence>
<dbReference type="PROSITE" id="PS50110">
    <property type="entry name" value="RESPONSE_REGULATORY"/>
    <property type="match status" value="1"/>
</dbReference>
<comment type="caution">
    <text evidence="17">The sequence shown here is derived from an EMBL/GenBank/DDBJ whole genome shotgun (WGS) entry which is preliminary data.</text>
</comment>
<dbReference type="InterPro" id="IPR036388">
    <property type="entry name" value="WH-like_DNA-bd_sf"/>
</dbReference>
<dbReference type="Pfam" id="PF00512">
    <property type="entry name" value="HisKA"/>
    <property type="match status" value="1"/>
</dbReference>
<organism evidence="17">
    <name type="scientific">Caldilineaceae bacterium SB0664_bin_27</name>
    <dbReference type="NCBI Taxonomy" id="2605260"/>
    <lineage>
        <taxon>Bacteria</taxon>
        <taxon>Bacillati</taxon>
        <taxon>Chloroflexota</taxon>
        <taxon>Caldilineae</taxon>
        <taxon>Caldilineales</taxon>
        <taxon>Caldilineaceae</taxon>
    </lineage>
</organism>
<feature type="DNA-binding region" description="OmpR/PhoB-type" evidence="12">
    <location>
        <begin position="812"/>
        <end position="911"/>
    </location>
</feature>
<dbReference type="InterPro" id="IPR003661">
    <property type="entry name" value="HisK_dim/P_dom"/>
</dbReference>
<dbReference type="SUPFAM" id="SSF55781">
    <property type="entry name" value="GAF domain-like"/>
    <property type="match status" value="1"/>
</dbReference>
<evidence type="ECO:0000256" key="5">
    <source>
        <dbReference type="ARBA" id="ARBA00022777"/>
    </source>
</evidence>
<dbReference type="CDD" id="cd00063">
    <property type="entry name" value="FN3"/>
    <property type="match status" value="1"/>
</dbReference>
<dbReference type="CDD" id="cd00075">
    <property type="entry name" value="HATPase"/>
    <property type="match status" value="1"/>
</dbReference>
<dbReference type="PROSITE" id="PS51755">
    <property type="entry name" value="OMPR_PHOB"/>
    <property type="match status" value="1"/>
</dbReference>
<reference evidence="17" key="1">
    <citation type="submission" date="2019-09" db="EMBL/GenBank/DDBJ databases">
        <title>Characterisation of the sponge microbiome using genome-centric metagenomics.</title>
        <authorList>
            <person name="Engelberts J.P."/>
            <person name="Robbins S.J."/>
            <person name="De Goeij J.M."/>
            <person name="Aranda M."/>
            <person name="Bell S.C."/>
            <person name="Webster N.S."/>
        </authorList>
    </citation>
    <scope>NUCLEOTIDE SEQUENCE</scope>
    <source>
        <strain evidence="17">SB0664_bin_27</strain>
    </source>
</reference>
<dbReference type="InterPro" id="IPR011006">
    <property type="entry name" value="CheY-like_superfamily"/>
</dbReference>
<dbReference type="EC" id="2.7.13.3" evidence="2"/>
<evidence type="ECO:0000256" key="12">
    <source>
        <dbReference type="PROSITE-ProRule" id="PRU01091"/>
    </source>
</evidence>
<keyword evidence="9" id="KW-0472">Membrane</keyword>
<dbReference type="Gene3D" id="3.30.450.20">
    <property type="entry name" value="PAS domain"/>
    <property type="match status" value="1"/>
</dbReference>
<dbReference type="InterPro" id="IPR003594">
    <property type="entry name" value="HATPase_dom"/>
</dbReference>
<dbReference type="SUPFAM" id="SSF52172">
    <property type="entry name" value="CheY-like"/>
    <property type="match status" value="1"/>
</dbReference>
<dbReference type="SMART" id="SM00448">
    <property type="entry name" value="REC"/>
    <property type="match status" value="1"/>
</dbReference>
<sequence>MENAGWKKVDYSEHKMEQLQGRLAMLNEAVERMEERLDIKGVLQEVVDSARVLTDARYGAIAIWADTLHDFRVNWAPVDEDYPSWFDPSGNAFPTTSSYTLTDLVPGCHYKVRVRARYGGYSGDWREIVEPVVADSAVRGKAKYTEVFSAMPTNEQLSNAVGALSGASSQPGELTVSWEAPDGSGWPYDLFTTGMSATEHQILEETPERGQAFSFLNMLSEPLRISDFRRYDKIKDLSRLCPHPASCLLAAPIRHNGSDVGSIYLDKEKEGQEFTQEDEEILKLLASQSAGLIVSRHLNSGEQLARADMKTVIDTSPVGVAVFFALSGDPRSINREAVRIIQSLELSNRPLREILSVLRVRRADGREMLLREFIIEQYYRDGEKLLAEELVLSVPDGRSTTVLTNVSQLRLQYRKAKSVVVIMQDMTPLEELDKHRAEFLGMVSHELRTPLTSIRGSALTLRESLNTLDPAEMSQFVRIIEEQANRMRDLISELLDVARIETGSLSVTPEPTDVLVLVDESRNTFLGGGGRDSVTIDVGTNLPLVMADRRRIVQVLENLLSNAAKYSHEQSVIRVNAALVVGHVAISVADEGRGVSPEQIPYLFRKFARIDVGKGIRKTVGSGLGLAICKGIVESHGGRIWAESDGPDMGTRFTFTLPVVDEEVNEAARKISLHSKETGFSERQPMRILAVDDDPRTLRFLRDVLSKAGYDPVVTGNPNEVRKLVQSEQPHLVLLDLMLPGMDGIKLMQTILATTDVPVIFLSAYGRDEVIASALESGATDYIVKPFSPTELVARVGAALRRPSGPVQKDLSEQFVLGDLIIKYPERRVNIAGRPVRLTATEFNLLYALSTNAGQVLTHSELLQKVWDMDHSSDRSVIRTYIRRLRLKLGDDAENPTYIFAEPRVGYRMPSTGSRD</sequence>
<dbReference type="FunFam" id="3.30.565.10:FF:000006">
    <property type="entry name" value="Sensor histidine kinase WalK"/>
    <property type="match status" value="1"/>
</dbReference>
<evidence type="ECO:0000256" key="1">
    <source>
        <dbReference type="ARBA" id="ARBA00000085"/>
    </source>
</evidence>
<keyword evidence="10" id="KW-0804">Transcription</keyword>
<dbReference type="PRINTS" id="PR00344">
    <property type="entry name" value="BCTRLSENSOR"/>
</dbReference>
<dbReference type="Gene3D" id="3.40.50.2300">
    <property type="match status" value="1"/>
</dbReference>
<dbReference type="SMART" id="SM00065">
    <property type="entry name" value="GAF"/>
    <property type="match status" value="1"/>
</dbReference>
<dbReference type="InterPro" id="IPR029016">
    <property type="entry name" value="GAF-like_dom_sf"/>
</dbReference>
<proteinExistence type="predicted"/>
<feature type="domain" description="OmpR/PhoB-type" evidence="16">
    <location>
        <begin position="812"/>
        <end position="911"/>
    </location>
</feature>
<dbReference type="CDD" id="cd00383">
    <property type="entry name" value="trans_reg_C"/>
    <property type="match status" value="1"/>
</dbReference>
<feature type="domain" description="Histidine kinase" evidence="13">
    <location>
        <begin position="442"/>
        <end position="661"/>
    </location>
</feature>
<dbReference type="InterPro" id="IPR001867">
    <property type="entry name" value="OmpR/PhoB-type_DNA-bd"/>
</dbReference>
<keyword evidence="3 11" id="KW-0597">Phosphoprotein</keyword>
<dbReference type="Pfam" id="PF00486">
    <property type="entry name" value="Trans_reg_C"/>
    <property type="match status" value="1"/>
</dbReference>
<name>A0A6B0YY94_9CHLR</name>
<dbReference type="Gene3D" id="2.60.40.10">
    <property type="entry name" value="Immunoglobulins"/>
    <property type="match status" value="1"/>
</dbReference>
<dbReference type="FunFam" id="1.10.287.130:FF:000001">
    <property type="entry name" value="Two-component sensor histidine kinase"/>
    <property type="match status" value="1"/>
</dbReference>
<dbReference type="SMART" id="SM00388">
    <property type="entry name" value="HisKA"/>
    <property type="match status" value="1"/>
</dbReference>
<keyword evidence="7" id="KW-0805">Transcription regulation</keyword>
<evidence type="ECO:0000259" key="16">
    <source>
        <dbReference type="PROSITE" id="PS51755"/>
    </source>
</evidence>
<feature type="modified residue" description="4-aspartylphosphate" evidence="11">
    <location>
        <position position="736"/>
    </location>
</feature>
<dbReference type="Gene3D" id="1.10.287.130">
    <property type="match status" value="1"/>
</dbReference>
<feature type="domain" description="Response regulatory" evidence="14">
    <location>
        <begin position="687"/>
        <end position="800"/>
    </location>
</feature>
<evidence type="ECO:0000256" key="3">
    <source>
        <dbReference type="ARBA" id="ARBA00022553"/>
    </source>
</evidence>
<dbReference type="SUPFAM" id="SSF55874">
    <property type="entry name" value="ATPase domain of HSP90 chaperone/DNA topoisomerase II/histidine kinase"/>
    <property type="match status" value="1"/>
</dbReference>
<dbReference type="AlphaFoldDB" id="A0A6B0YY94"/>
<evidence type="ECO:0000256" key="9">
    <source>
        <dbReference type="ARBA" id="ARBA00023136"/>
    </source>
</evidence>
<dbReference type="SUPFAM" id="SSF47384">
    <property type="entry name" value="Homodimeric domain of signal transducing histidine kinase"/>
    <property type="match status" value="1"/>
</dbReference>
<evidence type="ECO:0000256" key="8">
    <source>
        <dbReference type="ARBA" id="ARBA00023125"/>
    </source>
</evidence>
<dbReference type="InterPro" id="IPR004358">
    <property type="entry name" value="Sig_transdc_His_kin-like_C"/>
</dbReference>